<name>A0A4P9IXJ9_9GAMM</name>
<organism evidence="3 4">
    <name type="scientific">Pseudoalteromonas distincta</name>
    <dbReference type="NCBI Taxonomy" id="77608"/>
    <lineage>
        <taxon>Bacteria</taxon>
        <taxon>Pseudomonadati</taxon>
        <taxon>Pseudomonadota</taxon>
        <taxon>Gammaproteobacteria</taxon>
        <taxon>Alteromonadales</taxon>
        <taxon>Pseudoalteromonadaceae</taxon>
        <taxon>Pseudoalteromonas</taxon>
    </lineage>
</organism>
<dbReference type="InterPro" id="IPR001633">
    <property type="entry name" value="EAL_dom"/>
</dbReference>
<dbReference type="Proteomes" id="UP000310065">
    <property type="component" value="Chromosome L1"/>
</dbReference>
<accession>A0A4P9IXJ9</accession>
<evidence type="ECO:0000256" key="1">
    <source>
        <dbReference type="SAM" id="Phobius"/>
    </source>
</evidence>
<feature type="domain" description="EAL" evidence="2">
    <location>
        <begin position="317"/>
        <end position="562"/>
    </location>
</feature>
<dbReference type="SMART" id="SM00052">
    <property type="entry name" value="EAL"/>
    <property type="match status" value="1"/>
</dbReference>
<dbReference type="Pfam" id="PF00563">
    <property type="entry name" value="EAL"/>
    <property type="match status" value="1"/>
</dbReference>
<evidence type="ECO:0000313" key="3">
    <source>
        <dbReference type="EMBL" id="QCU73063.1"/>
    </source>
</evidence>
<dbReference type="Gene3D" id="3.20.20.450">
    <property type="entry name" value="EAL domain"/>
    <property type="match status" value="1"/>
</dbReference>
<evidence type="ECO:0000259" key="2">
    <source>
        <dbReference type="PROSITE" id="PS50883"/>
    </source>
</evidence>
<feature type="transmembrane region" description="Helical" evidence="1">
    <location>
        <begin position="12"/>
        <end position="31"/>
    </location>
</feature>
<proteinExistence type="predicted"/>
<dbReference type="InterPro" id="IPR050706">
    <property type="entry name" value="Cyclic-di-GMP_PDE-like"/>
</dbReference>
<sequence>MQKSKLWLLKYFKGISFVLFLMILISFNFILNDALHQKAHVSGQQFVKRVYELNLSPSINNEVLVALAKNEGFKLEVQNSSDHFRNLVNLEREVFTFKTLSLSLYHYPVWVTQSYLFIFLNLIILGAANWSYRWWSLLKVNRKVMLKNTVIQPTKIIQQRHKNTQLIEQAKKCDLSSLYGVNTASHNLFLLIECDCSFDKKTDIEANFKVLITKKLAELKGVSVKILNSNYLAVTLPNISISELNSYVEKLHKNVFLICQNHQKNITHKNIKIGACDYQLGADQVAVYKLAKSALALSQSSLLQHCHRLTLNHCQEKHLSSKQVIENIKKNKFILFFQPVFELSSGDILQHEALIRVRHSQLGLLAARYFIKQVYSDQDALILDKAVITQVKKLMLSESSALTVSVNLHPKNWFNTVFWEWLANQMAELKLNTKLQFEISEAEFFTHRESITHAFNVIKKGHSHIVIDNVKSSEKVAMLVDYNQVCGLKLSYELVHLLDEKTQNQKKIKRIVEAASLLNLPVYAVGVETQKELLTLTKLGVVGAQGFYFSEPLQEFTQAVFN</sequence>
<keyword evidence="1" id="KW-1133">Transmembrane helix</keyword>
<dbReference type="SUPFAM" id="SSF141868">
    <property type="entry name" value="EAL domain-like"/>
    <property type="match status" value="1"/>
</dbReference>
<evidence type="ECO:0000313" key="4">
    <source>
        <dbReference type="Proteomes" id="UP000310065"/>
    </source>
</evidence>
<gene>
    <name evidence="3" type="ORF">FFU37_00680</name>
</gene>
<dbReference type="KEGG" id="pdv:FFU37_00680"/>
<dbReference type="PANTHER" id="PTHR33121:SF70">
    <property type="entry name" value="SIGNALING PROTEIN YKOW"/>
    <property type="match status" value="1"/>
</dbReference>
<dbReference type="AlphaFoldDB" id="A0A4P9IXJ9"/>
<dbReference type="InterPro" id="IPR035919">
    <property type="entry name" value="EAL_sf"/>
</dbReference>
<feature type="transmembrane region" description="Helical" evidence="1">
    <location>
        <begin position="115"/>
        <end position="135"/>
    </location>
</feature>
<keyword evidence="1" id="KW-0472">Membrane</keyword>
<dbReference type="GO" id="GO:0071111">
    <property type="term" value="F:cyclic-guanylate-specific phosphodiesterase activity"/>
    <property type="evidence" value="ECO:0007669"/>
    <property type="project" value="InterPro"/>
</dbReference>
<dbReference type="PANTHER" id="PTHR33121">
    <property type="entry name" value="CYCLIC DI-GMP PHOSPHODIESTERASE PDEF"/>
    <property type="match status" value="1"/>
</dbReference>
<dbReference type="CDD" id="cd01948">
    <property type="entry name" value="EAL"/>
    <property type="match status" value="1"/>
</dbReference>
<protein>
    <submittedName>
        <fullName evidence="3">EAL domain-containing protein</fullName>
    </submittedName>
</protein>
<dbReference type="EMBL" id="CP040558">
    <property type="protein sequence ID" value="QCU73063.1"/>
    <property type="molecule type" value="Genomic_DNA"/>
</dbReference>
<reference evidence="3 4" key="1">
    <citation type="submission" date="2019-05" db="EMBL/GenBank/DDBJ databases">
        <title>Complete genome sequence of Pseudoalteromonas sp. 16-SW-7(T) isolated from the Okhotsk Sea, Russia.</title>
        <authorList>
            <person name="Nguyen T.H."/>
            <person name="Nedashkovskaya O.I."/>
            <person name="Kim S.-G."/>
        </authorList>
    </citation>
    <scope>NUCLEOTIDE SEQUENCE [LARGE SCALE GENOMIC DNA]</scope>
    <source>
        <strain evidence="3 4">16-SW-7</strain>
    </source>
</reference>
<keyword evidence="1" id="KW-0812">Transmembrane</keyword>
<dbReference type="GeneID" id="88774143"/>
<dbReference type="PROSITE" id="PS50883">
    <property type="entry name" value="EAL"/>
    <property type="match status" value="1"/>
</dbReference>
<dbReference type="RefSeq" id="WP_138488439.1">
    <property type="nucleotide sequence ID" value="NZ_CP040558.1"/>
</dbReference>